<feature type="domain" description="C2H2-type" evidence="7">
    <location>
        <begin position="206"/>
        <end position="233"/>
    </location>
</feature>
<feature type="region of interest" description="Disordered" evidence="6">
    <location>
        <begin position="140"/>
        <end position="202"/>
    </location>
</feature>
<dbReference type="PROSITE" id="PS00028">
    <property type="entry name" value="ZINC_FINGER_C2H2_1"/>
    <property type="match status" value="7"/>
</dbReference>
<keyword evidence="3 5" id="KW-0863">Zinc-finger</keyword>
<evidence type="ECO:0000256" key="1">
    <source>
        <dbReference type="ARBA" id="ARBA00022723"/>
    </source>
</evidence>
<evidence type="ECO:0000256" key="5">
    <source>
        <dbReference type="PROSITE-ProRule" id="PRU00042"/>
    </source>
</evidence>
<evidence type="ECO:0000256" key="4">
    <source>
        <dbReference type="ARBA" id="ARBA00022833"/>
    </source>
</evidence>
<feature type="region of interest" description="Disordered" evidence="6">
    <location>
        <begin position="398"/>
        <end position="442"/>
    </location>
</feature>
<feature type="compositionally biased region" description="Basic residues" evidence="6">
    <location>
        <begin position="401"/>
        <end position="411"/>
    </location>
</feature>
<feature type="non-terminal residue" evidence="8">
    <location>
        <position position="472"/>
    </location>
</feature>
<protein>
    <submittedName>
        <fullName evidence="8">ZN782 protein</fullName>
    </submittedName>
</protein>
<name>A0ABS2YEV7_POLSP</name>
<feature type="compositionally biased region" description="Basic and acidic residues" evidence="6">
    <location>
        <begin position="145"/>
        <end position="158"/>
    </location>
</feature>
<dbReference type="Gene3D" id="3.30.160.60">
    <property type="entry name" value="Classic Zinc Finger"/>
    <property type="match status" value="6"/>
</dbReference>
<evidence type="ECO:0000259" key="7">
    <source>
        <dbReference type="PROSITE" id="PS50157"/>
    </source>
</evidence>
<dbReference type="PANTHER" id="PTHR23226">
    <property type="entry name" value="ZINC FINGER AND SCAN DOMAIN-CONTAINING"/>
    <property type="match status" value="1"/>
</dbReference>
<feature type="domain" description="C2H2-type" evidence="7">
    <location>
        <begin position="271"/>
        <end position="298"/>
    </location>
</feature>
<feature type="domain" description="C2H2-type" evidence="7">
    <location>
        <begin position="299"/>
        <end position="321"/>
    </location>
</feature>
<dbReference type="InterPro" id="IPR013087">
    <property type="entry name" value="Znf_C2H2_type"/>
</dbReference>
<feature type="region of interest" description="Disordered" evidence="6">
    <location>
        <begin position="62"/>
        <end position="126"/>
    </location>
</feature>
<dbReference type="SMART" id="SM00355">
    <property type="entry name" value="ZnF_C2H2"/>
    <property type="match status" value="7"/>
</dbReference>
<gene>
    <name evidence="8" type="primary">Znf782</name>
    <name evidence="8" type="ORF">GTO93_0004753</name>
</gene>
<keyword evidence="2" id="KW-0677">Repeat</keyword>
<dbReference type="EMBL" id="JAAWVQ010144951">
    <property type="protein sequence ID" value="MBN3285248.1"/>
    <property type="molecule type" value="Genomic_DNA"/>
</dbReference>
<keyword evidence="1" id="KW-0479">Metal-binding</keyword>
<evidence type="ECO:0000313" key="8">
    <source>
        <dbReference type="EMBL" id="MBN3285248.1"/>
    </source>
</evidence>
<organism evidence="8 9">
    <name type="scientific">Polyodon spathula</name>
    <name type="common">North American paddlefish</name>
    <name type="synonym">Squalus spathula</name>
    <dbReference type="NCBI Taxonomy" id="7913"/>
    <lineage>
        <taxon>Eukaryota</taxon>
        <taxon>Metazoa</taxon>
        <taxon>Chordata</taxon>
        <taxon>Craniata</taxon>
        <taxon>Vertebrata</taxon>
        <taxon>Euteleostomi</taxon>
        <taxon>Actinopterygii</taxon>
        <taxon>Chondrostei</taxon>
        <taxon>Acipenseriformes</taxon>
        <taxon>Polyodontidae</taxon>
        <taxon>Polyodon</taxon>
    </lineage>
</organism>
<evidence type="ECO:0000256" key="6">
    <source>
        <dbReference type="SAM" id="MobiDB-lite"/>
    </source>
</evidence>
<dbReference type="PROSITE" id="PS50157">
    <property type="entry name" value="ZINC_FINGER_C2H2_2"/>
    <property type="match status" value="7"/>
</dbReference>
<evidence type="ECO:0000313" key="9">
    <source>
        <dbReference type="Proteomes" id="UP001166093"/>
    </source>
</evidence>
<dbReference type="Pfam" id="PF00096">
    <property type="entry name" value="zf-C2H2"/>
    <property type="match status" value="4"/>
</dbReference>
<feature type="non-terminal residue" evidence="8">
    <location>
        <position position="1"/>
    </location>
</feature>
<proteinExistence type="predicted"/>
<dbReference type="InterPro" id="IPR036236">
    <property type="entry name" value="Znf_C2H2_sf"/>
</dbReference>
<feature type="compositionally biased region" description="Basic and acidic residues" evidence="6">
    <location>
        <begin position="84"/>
        <end position="93"/>
    </location>
</feature>
<dbReference type="SUPFAM" id="SSF57667">
    <property type="entry name" value="beta-beta-alpha zinc fingers"/>
    <property type="match status" value="4"/>
</dbReference>
<accession>A0ABS2YEV7</accession>
<feature type="compositionally biased region" description="Acidic residues" evidence="6">
    <location>
        <begin position="73"/>
        <end position="82"/>
    </location>
</feature>
<feature type="region of interest" description="Disordered" evidence="6">
    <location>
        <begin position="26"/>
        <end position="50"/>
    </location>
</feature>
<keyword evidence="9" id="KW-1185">Reference proteome</keyword>
<dbReference type="Proteomes" id="UP001166093">
    <property type="component" value="Unassembled WGS sequence"/>
</dbReference>
<feature type="domain" description="C2H2-type" evidence="7">
    <location>
        <begin position="382"/>
        <end position="409"/>
    </location>
</feature>
<feature type="domain" description="C2H2-type" evidence="7">
    <location>
        <begin position="445"/>
        <end position="472"/>
    </location>
</feature>
<evidence type="ECO:0000256" key="3">
    <source>
        <dbReference type="ARBA" id="ARBA00022771"/>
    </source>
</evidence>
<feature type="domain" description="C2H2-type" evidence="7">
    <location>
        <begin position="326"/>
        <end position="353"/>
    </location>
</feature>
<comment type="caution">
    <text evidence="8">The sequence shown here is derived from an EMBL/GenBank/DDBJ whole genome shotgun (WGS) entry which is preliminary data.</text>
</comment>
<evidence type="ECO:0000256" key="2">
    <source>
        <dbReference type="ARBA" id="ARBA00022737"/>
    </source>
</evidence>
<keyword evidence="4" id="KW-0862">Zinc</keyword>
<sequence length="472" mass="52212">MPTETVQTKAGQREAGLHTKLWEVWESAGETVPSGDSARDEKAAPPFRLRRKQLLITYSGEDIGEELLHGGEETESGSESEGETPAREQREAQSGEGGGEGGSASRSSSLSEEEDGSGGSLRKACPRCGERFNGLCSCSRHRKTDARGGSERGDENHRSPQPAPPPQLPGARSSPARGESVATGPAEESRSRLDPPELGDPGADPLECPECGMCFTDAAEFRTHWQYHTDFEPMDEGGADLHGNSSGGSGPEWKRLQWQHEEPRFPGAYPFECKHCSKGFKHLASLQRHLYLHTGARPFQCPQCPDAFAFEPTLRNHLTLHRLKPHRCPHCRKGYREERQLREHLATHQRSKPYPCPLCPKTYRTAAELKDHGNTHTGERPYACQECQKRFTHRGGLIVHGKTHSGGRKGRRSLDRGGRDRGKHAAPFPPQSGRGQGEGSGQAGLRCFDCGVFFRRESELHEHYMQHARGEL</sequence>
<reference evidence="8" key="1">
    <citation type="journal article" date="2021" name="Cell">
        <title>Tracing the genetic footprints of vertebrate landing in non-teleost ray-finned fishes.</title>
        <authorList>
            <person name="Bi X."/>
            <person name="Wang K."/>
            <person name="Yang L."/>
            <person name="Pan H."/>
            <person name="Jiang H."/>
            <person name="Wei Q."/>
            <person name="Fang M."/>
            <person name="Yu H."/>
            <person name="Zhu C."/>
            <person name="Cai Y."/>
            <person name="He Y."/>
            <person name="Gan X."/>
            <person name="Zeng H."/>
            <person name="Yu D."/>
            <person name="Zhu Y."/>
            <person name="Jiang H."/>
            <person name="Qiu Q."/>
            <person name="Yang H."/>
            <person name="Zhang Y.E."/>
            <person name="Wang W."/>
            <person name="Zhu M."/>
            <person name="He S."/>
            <person name="Zhang G."/>
        </authorList>
    </citation>
    <scope>NUCLEOTIDE SEQUENCE</scope>
    <source>
        <strain evidence="8">Pddl_001</strain>
    </source>
</reference>
<feature type="domain" description="C2H2-type" evidence="7">
    <location>
        <begin position="354"/>
        <end position="381"/>
    </location>
</feature>